<feature type="coiled-coil region" evidence="2">
    <location>
        <begin position="161"/>
        <end position="188"/>
    </location>
</feature>
<dbReference type="PATRIC" id="fig|1430899.3.peg.1743"/>
<dbReference type="OrthoDB" id="9816357at2"/>
<keyword evidence="2" id="KW-0175">Coiled coil</keyword>
<name>A0A0J8G945_9LIST</name>
<feature type="domain" description="Fe/B12 periplasmic-binding" evidence="4">
    <location>
        <begin position="59"/>
        <end position="321"/>
    </location>
</feature>
<reference evidence="5 6" key="1">
    <citation type="journal article" date="2015" name="Genome Biol. Evol.">
        <title>Comparative Genomics of Listeria Sensu Lato: Genus-Wide Differences in Evolutionary Dynamics and the Progressive Gain of Complex, Potentially Pathogenicity-Related Traits through Lateral Gene Transfer.</title>
        <authorList>
            <person name="Chiara M."/>
            <person name="Caruso M."/>
            <person name="D'Erchia A.M."/>
            <person name="Manzari C."/>
            <person name="Fraccalvieri R."/>
            <person name="Goffredo E."/>
            <person name="Latorre L."/>
            <person name="Miccolupo A."/>
            <person name="Padalino I."/>
            <person name="Santagada G."/>
            <person name="Chiocco D."/>
            <person name="Pesole G."/>
            <person name="Horner D.S."/>
            <person name="Parisi A."/>
        </authorList>
    </citation>
    <scope>NUCLEOTIDE SEQUENCE [LARGE SCALE GENOMIC DNA]</scope>
    <source>
        <strain evidence="5 6">1991</strain>
    </source>
</reference>
<gene>
    <name evidence="5" type="ORF">X560_1706</name>
</gene>
<evidence type="ECO:0000259" key="4">
    <source>
        <dbReference type="PROSITE" id="PS50983"/>
    </source>
</evidence>
<feature type="chain" id="PRO_5038508833" description="Fe/B12 periplasmic-binding domain-containing protein" evidence="3">
    <location>
        <begin position="21"/>
        <end position="322"/>
    </location>
</feature>
<evidence type="ECO:0000313" key="5">
    <source>
        <dbReference type="EMBL" id="KMT59165.1"/>
    </source>
</evidence>
<dbReference type="Pfam" id="PF01497">
    <property type="entry name" value="Peripla_BP_2"/>
    <property type="match status" value="1"/>
</dbReference>
<evidence type="ECO:0000256" key="2">
    <source>
        <dbReference type="SAM" id="Coils"/>
    </source>
</evidence>
<keyword evidence="6" id="KW-1185">Reference proteome</keyword>
<evidence type="ECO:0000313" key="6">
    <source>
        <dbReference type="Proteomes" id="UP000052258"/>
    </source>
</evidence>
<sequence length="322" mass="34607">MKKAYLGLFFIAIVALSACSQPTNSAEKKISNETKTGKTVLQIKDMAGRTVRFEKKPQRIITLTNSDMNIVYALGGKVVGRQTQDASGVDPKEAKSATQVGNTHDLNLEKIASLTPDVIVASSEQNLKDVPALESLGAKVILTGANSVDEIKQQTAILGKLVGAEERAKELNNTLSKKEQEVETAQAGKKVRALLVLGAPGSNYAALPSSLSGDTLRIAGGENVAENLKGVENFPQYAALNIEKIVAEDPEVIFLMIHGGDEKETEMAFRKEMEQNEAWNSTTAVKKGNIKVLPANLFGTNPGVRIDEALTYMANQLNQVAK</sequence>
<evidence type="ECO:0000256" key="1">
    <source>
        <dbReference type="ARBA" id="ARBA00008814"/>
    </source>
</evidence>
<accession>A0A0J8G945</accession>
<dbReference type="AlphaFoldDB" id="A0A0J8G945"/>
<protein>
    <recommendedName>
        <fullName evidence="4">Fe/B12 periplasmic-binding domain-containing protein</fullName>
    </recommendedName>
</protein>
<evidence type="ECO:0000256" key="3">
    <source>
        <dbReference type="SAM" id="SignalP"/>
    </source>
</evidence>
<dbReference type="EMBL" id="AZHO01000021">
    <property type="protein sequence ID" value="KMT59165.1"/>
    <property type="molecule type" value="Genomic_DNA"/>
</dbReference>
<comment type="caution">
    <text evidence="5">The sequence shown here is derived from an EMBL/GenBank/DDBJ whole genome shotgun (WGS) entry which is preliminary data.</text>
</comment>
<dbReference type="InterPro" id="IPR050902">
    <property type="entry name" value="ABC_Transporter_SBP"/>
</dbReference>
<dbReference type="InterPro" id="IPR002491">
    <property type="entry name" value="ABC_transptr_periplasmic_BD"/>
</dbReference>
<feature type="signal peptide" evidence="3">
    <location>
        <begin position="1"/>
        <end position="20"/>
    </location>
</feature>
<dbReference type="Proteomes" id="UP000052258">
    <property type="component" value="Unassembled WGS sequence"/>
</dbReference>
<dbReference type="PROSITE" id="PS50983">
    <property type="entry name" value="FE_B12_PBP"/>
    <property type="match status" value="1"/>
</dbReference>
<dbReference type="RefSeq" id="WP_059140087.1">
    <property type="nucleotide sequence ID" value="NZ_KQ130616.1"/>
</dbReference>
<dbReference type="PANTHER" id="PTHR30535">
    <property type="entry name" value="VITAMIN B12-BINDING PROTEIN"/>
    <property type="match status" value="1"/>
</dbReference>
<dbReference type="PROSITE" id="PS51257">
    <property type="entry name" value="PROKAR_LIPOPROTEIN"/>
    <property type="match status" value="1"/>
</dbReference>
<dbReference type="Gene3D" id="3.40.50.1980">
    <property type="entry name" value="Nitrogenase molybdenum iron protein domain"/>
    <property type="match status" value="2"/>
</dbReference>
<organism evidence="5 6">
    <name type="scientific">Listeria fleischmannii 1991</name>
    <dbReference type="NCBI Taxonomy" id="1430899"/>
    <lineage>
        <taxon>Bacteria</taxon>
        <taxon>Bacillati</taxon>
        <taxon>Bacillota</taxon>
        <taxon>Bacilli</taxon>
        <taxon>Bacillales</taxon>
        <taxon>Listeriaceae</taxon>
        <taxon>Listeria</taxon>
    </lineage>
</organism>
<keyword evidence="3" id="KW-0732">Signal</keyword>
<dbReference type="SUPFAM" id="SSF53807">
    <property type="entry name" value="Helical backbone' metal receptor"/>
    <property type="match status" value="1"/>
</dbReference>
<dbReference type="GO" id="GO:0071281">
    <property type="term" value="P:cellular response to iron ion"/>
    <property type="evidence" value="ECO:0007669"/>
    <property type="project" value="TreeGrafter"/>
</dbReference>
<proteinExistence type="inferred from homology"/>
<dbReference type="PANTHER" id="PTHR30535:SF34">
    <property type="entry name" value="MOLYBDATE-BINDING PROTEIN MOLA"/>
    <property type="match status" value="1"/>
</dbReference>
<comment type="similarity">
    <text evidence="1">Belongs to the bacterial solute-binding protein 8 family.</text>
</comment>